<gene>
    <name evidence="3" type="ORF">SASPL_106954</name>
</gene>
<feature type="domain" description="TRF2/HOY1 PH-like" evidence="2">
    <location>
        <begin position="404"/>
        <end position="452"/>
    </location>
</feature>
<evidence type="ECO:0000256" key="1">
    <source>
        <dbReference type="SAM" id="MobiDB-lite"/>
    </source>
</evidence>
<dbReference type="PANTHER" id="PTHR33494">
    <property type="entry name" value="OS02G0793800 PROTEIN"/>
    <property type="match status" value="1"/>
</dbReference>
<sequence>MPPLGSQNDKDKMKASNFPITTFTVGNWKRKQTKWEPVDDFTGGQALLCRRHEATFPPGALDKHYEKLLLNDERLARVSRRLFPTNGSFLPLQQIPQQQQLHHSLNANFIAASCNGVMGNQINNERTFVDSSRQNLLAVRDQLLHQYNGVVLNNEPTLGNQINNERTFVDSSRQNLLAVRDQRLHQYNGVVLNNEPTLGNQINNERTFVDSSRQNLLAVRDQLLHQYNGVVLNNEPTFVGSSSKNPLNVGGKKLYQHNYMANNNEPTFVGSSSQNPIVVSDDMAAPFIHPPSSCPPKFQHGLIEVEYSDAGEQALADAIVREANATCDAFASSLIELFTVQGQGNEPVGGAKPGDKYMLQFLSPSLLKFGAGLIRASNLGSRRDKDIPEISVFPITTFTVGNWKLAKPPLFFQEIPPSPRHHPNWKKANDFTNGQALIYPTHEATFPPGALDEHYAKLLIKDERLAELSRKPFPPVESVSSGNQINNNEPTFVDSSGLNRALVVPDQRLHHYNNNEPAFFDGSSSEAQYLEQNCAADVDDEALAEALAREADAACDDDLWSMIDEYMKQTDQEDHGNELVGCDKLLFLPLKIQESGNPKLSFAILLLQELIVSHIVGFIREIMSMPPLGSQNDKDKKKASNFPISTFTVGNWKPPLFFREIPPQPKKHSNWEPVDDFTGGQAQLCMRHEATFPPGVLDKHYEKLLVHDERLAVLSRRLFQTHESVLPLQQIPQQQQLHNSLHIAASARGNQINNDPTCVGSSSRNPIVVSDQQQQLHHSLYKAPSASSNGGMAAWGNQINNKPTFVGSSSQNPLVINNEPTFTGSSSYNNSLVINNEPRFMGSSSIVRDQRLNQYNDMAFNNQQTKASSSQNPFAVPASTFVGSSRQNRPLVIRDQRGYQYNDMTVNNIQPTFVGASSQNPVALPASTFVHSSRQNHPLVIRDQRGYQYNDMTVNNIQPTFVGSSSQNPVALPGSTFVHSSRQNRPLVIRDQPLCQYNDLAVNNEPAFVDRSSSGNNSSAVSDEQQLSPRSRCLPWCMRRGNDKGKHMVQNAPTDDQLGLAEAILREANANCDDGAWSLLDLYIKQSQEDHCNQPVGGGNVNEASSTYPAPPSKP</sequence>
<name>A0A8X8YF72_SALSN</name>
<dbReference type="EMBL" id="PNBA02000003">
    <property type="protein sequence ID" value="KAG6428915.1"/>
    <property type="molecule type" value="Genomic_DNA"/>
</dbReference>
<dbReference type="Proteomes" id="UP000298416">
    <property type="component" value="Unassembled WGS sequence"/>
</dbReference>
<evidence type="ECO:0000313" key="4">
    <source>
        <dbReference type="Proteomes" id="UP000298416"/>
    </source>
</evidence>
<accession>A0A8X8YF72</accession>
<protein>
    <recommendedName>
        <fullName evidence="2">TRF2/HOY1 PH-like domain-containing protein</fullName>
    </recommendedName>
</protein>
<dbReference type="PANTHER" id="PTHR33494:SF5">
    <property type="entry name" value="F10A16.6 PROTEIN"/>
    <property type="match status" value="1"/>
</dbReference>
<feature type="region of interest" description="Disordered" evidence="1">
    <location>
        <begin position="1008"/>
        <end position="1027"/>
    </location>
</feature>
<keyword evidence="4" id="KW-1185">Reference proteome</keyword>
<evidence type="ECO:0000313" key="3">
    <source>
        <dbReference type="EMBL" id="KAG6428915.1"/>
    </source>
</evidence>
<feature type="compositionally biased region" description="Low complexity" evidence="1">
    <location>
        <begin position="1012"/>
        <end position="1022"/>
    </location>
</feature>
<reference evidence="3" key="1">
    <citation type="submission" date="2018-01" db="EMBL/GenBank/DDBJ databases">
        <authorList>
            <person name="Mao J.F."/>
        </authorList>
    </citation>
    <scope>NUCLEOTIDE SEQUENCE</scope>
    <source>
        <strain evidence="3">Huo1</strain>
        <tissue evidence="3">Leaf</tissue>
    </source>
</reference>
<feature type="domain" description="TRF2/HOY1 PH-like" evidence="2">
    <location>
        <begin position="645"/>
        <end position="698"/>
    </location>
</feature>
<reference evidence="3" key="2">
    <citation type="submission" date="2020-08" db="EMBL/GenBank/DDBJ databases">
        <title>Plant Genome Project.</title>
        <authorList>
            <person name="Zhang R.-G."/>
        </authorList>
    </citation>
    <scope>NUCLEOTIDE SEQUENCE</scope>
    <source>
        <strain evidence="3">Huo1</strain>
        <tissue evidence="3">Leaf</tissue>
    </source>
</reference>
<dbReference type="Pfam" id="PF24818">
    <property type="entry name" value="PH_TRF2_HOY1"/>
    <property type="match status" value="3"/>
</dbReference>
<proteinExistence type="predicted"/>
<feature type="region of interest" description="Disordered" evidence="1">
    <location>
        <begin position="1094"/>
        <end position="1115"/>
    </location>
</feature>
<dbReference type="AlphaFoldDB" id="A0A8X8YF72"/>
<evidence type="ECO:0000259" key="2">
    <source>
        <dbReference type="Pfam" id="PF24818"/>
    </source>
</evidence>
<dbReference type="InterPro" id="IPR057939">
    <property type="entry name" value="TRF2_HOY1_PH"/>
</dbReference>
<comment type="caution">
    <text evidence="3">The sequence shown here is derived from an EMBL/GenBank/DDBJ whole genome shotgun (WGS) entry which is preliminary data.</text>
</comment>
<organism evidence="3">
    <name type="scientific">Salvia splendens</name>
    <name type="common">Scarlet sage</name>
    <dbReference type="NCBI Taxonomy" id="180675"/>
    <lineage>
        <taxon>Eukaryota</taxon>
        <taxon>Viridiplantae</taxon>
        <taxon>Streptophyta</taxon>
        <taxon>Embryophyta</taxon>
        <taxon>Tracheophyta</taxon>
        <taxon>Spermatophyta</taxon>
        <taxon>Magnoliopsida</taxon>
        <taxon>eudicotyledons</taxon>
        <taxon>Gunneridae</taxon>
        <taxon>Pentapetalae</taxon>
        <taxon>asterids</taxon>
        <taxon>lamiids</taxon>
        <taxon>Lamiales</taxon>
        <taxon>Lamiaceae</taxon>
        <taxon>Nepetoideae</taxon>
        <taxon>Mentheae</taxon>
        <taxon>Salviinae</taxon>
        <taxon>Salvia</taxon>
        <taxon>Salvia subgen. Calosphace</taxon>
        <taxon>core Calosphace</taxon>
    </lineage>
</organism>
<feature type="domain" description="TRF2/HOY1 PH-like" evidence="2">
    <location>
        <begin position="19"/>
        <end position="62"/>
    </location>
</feature>